<organism evidence="1 2">
    <name type="scientific">Polarella glacialis</name>
    <name type="common">Dinoflagellate</name>
    <dbReference type="NCBI Taxonomy" id="89957"/>
    <lineage>
        <taxon>Eukaryota</taxon>
        <taxon>Sar</taxon>
        <taxon>Alveolata</taxon>
        <taxon>Dinophyceae</taxon>
        <taxon>Suessiales</taxon>
        <taxon>Suessiaceae</taxon>
        <taxon>Polarella</taxon>
    </lineage>
</organism>
<evidence type="ECO:0008006" key="3">
    <source>
        <dbReference type="Google" id="ProtNLM"/>
    </source>
</evidence>
<reference evidence="1" key="1">
    <citation type="submission" date="2021-02" db="EMBL/GenBank/DDBJ databases">
        <authorList>
            <person name="Dougan E. K."/>
            <person name="Rhodes N."/>
            <person name="Thang M."/>
            <person name="Chan C."/>
        </authorList>
    </citation>
    <scope>NUCLEOTIDE SEQUENCE</scope>
</reference>
<dbReference type="AlphaFoldDB" id="A0A813L8H4"/>
<feature type="non-terminal residue" evidence="1">
    <location>
        <position position="69"/>
    </location>
</feature>
<feature type="non-terminal residue" evidence="1">
    <location>
        <position position="1"/>
    </location>
</feature>
<evidence type="ECO:0000313" key="2">
    <source>
        <dbReference type="Proteomes" id="UP000626109"/>
    </source>
</evidence>
<sequence length="69" mass="7121">ASSSAMKIVAKLTNPDTDIVFAACSSLSALDCESEAVGRLLSHAEPRIRAASLNALKGMRNIEGFAATA</sequence>
<protein>
    <recommendedName>
        <fullName evidence="3">HEAT repeat domain-containing protein</fullName>
    </recommendedName>
</protein>
<proteinExistence type="predicted"/>
<evidence type="ECO:0000313" key="1">
    <source>
        <dbReference type="EMBL" id="CAE8724971.1"/>
    </source>
</evidence>
<accession>A0A813L8H4</accession>
<dbReference type="EMBL" id="CAJNNW010034984">
    <property type="protein sequence ID" value="CAE8724971.1"/>
    <property type="molecule type" value="Genomic_DNA"/>
</dbReference>
<name>A0A813L8H4_POLGL</name>
<gene>
    <name evidence="1" type="ORF">PGLA2088_LOCUS43926</name>
</gene>
<dbReference type="Proteomes" id="UP000626109">
    <property type="component" value="Unassembled WGS sequence"/>
</dbReference>
<comment type="caution">
    <text evidence="1">The sequence shown here is derived from an EMBL/GenBank/DDBJ whole genome shotgun (WGS) entry which is preliminary data.</text>
</comment>